<evidence type="ECO:0000256" key="4">
    <source>
        <dbReference type="ARBA" id="ARBA00023239"/>
    </source>
</evidence>
<dbReference type="AlphaFoldDB" id="A0A1I6GGW1"/>
<dbReference type="SUPFAM" id="SSF51316">
    <property type="entry name" value="Mss4-like"/>
    <property type="match status" value="1"/>
</dbReference>
<reference evidence="7" key="1">
    <citation type="submission" date="2016-10" db="EMBL/GenBank/DDBJ databases">
        <authorList>
            <person name="Varghese N."/>
            <person name="Submissions S."/>
        </authorList>
    </citation>
    <scope>NUCLEOTIDE SEQUENCE [LARGE SCALE GENOMIC DNA]</scope>
    <source>
        <strain evidence="7">DSM 26879</strain>
    </source>
</reference>
<dbReference type="PANTHER" id="PTHR33337:SF40">
    <property type="entry name" value="CENP-V_GFA DOMAIN-CONTAINING PROTEIN-RELATED"/>
    <property type="match status" value="1"/>
</dbReference>
<comment type="similarity">
    <text evidence="1">Belongs to the Gfa family.</text>
</comment>
<sequence length="162" mass="17910">MMSSQGGCLCGALRYEVKKQPSRTTMCHCKFCQRATGGAYLVEPVFDSSDFALIRGNPKRYTHVSEGSGMEVYIHFCDTCGTKIYLTFARFEGAVGVYGGTFDDPDWLQISPENAKHIFLDSAWKGTVIPPHFPTYRAHAFENDGTVIAPMVYDAPHIIGGK</sequence>
<dbReference type="PROSITE" id="PS51891">
    <property type="entry name" value="CENP_V_GFA"/>
    <property type="match status" value="1"/>
</dbReference>
<evidence type="ECO:0000313" key="6">
    <source>
        <dbReference type="EMBL" id="SFR41426.1"/>
    </source>
</evidence>
<dbReference type="PANTHER" id="PTHR33337">
    <property type="entry name" value="GFA DOMAIN-CONTAINING PROTEIN"/>
    <property type="match status" value="1"/>
</dbReference>
<feature type="domain" description="CENP-V/GFA" evidence="5">
    <location>
        <begin position="4"/>
        <end position="108"/>
    </location>
</feature>
<keyword evidence="2" id="KW-0479">Metal-binding</keyword>
<dbReference type="Pfam" id="PF04828">
    <property type="entry name" value="GFA"/>
    <property type="match status" value="1"/>
</dbReference>
<name>A0A1I6GGW1_9RHOB</name>
<dbReference type="InterPro" id="IPR011057">
    <property type="entry name" value="Mss4-like_sf"/>
</dbReference>
<evidence type="ECO:0000256" key="3">
    <source>
        <dbReference type="ARBA" id="ARBA00022833"/>
    </source>
</evidence>
<accession>A0A1I6GGW1</accession>
<dbReference type="EMBL" id="FOYP01000001">
    <property type="protein sequence ID" value="SFR41426.1"/>
    <property type="molecule type" value="Genomic_DNA"/>
</dbReference>
<evidence type="ECO:0000259" key="5">
    <source>
        <dbReference type="PROSITE" id="PS51891"/>
    </source>
</evidence>
<dbReference type="RefSeq" id="WP_090198739.1">
    <property type="nucleotide sequence ID" value="NZ_FOYP01000001.1"/>
</dbReference>
<dbReference type="STRING" id="390270.SAMN04488005_1645"/>
<keyword evidence="4" id="KW-0456">Lyase</keyword>
<dbReference type="Gene3D" id="3.90.1590.10">
    <property type="entry name" value="glutathione-dependent formaldehyde- activating enzyme (gfa)"/>
    <property type="match status" value="1"/>
</dbReference>
<organism evidence="6 7">
    <name type="scientific">Yoonia tamlensis</name>
    <dbReference type="NCBI Taxonomy" id="390270"/>
    <lineage>
        <taxon>Bacteria</taxon>
        <taxon>Pseudomonadati</taxon>
        <taxon>Pseudomonadota</taxon>
        <taxon>Alphaproteobacteria</taxon>
        <taxon>Rhodobacterales</taxon>
        <taxon>Paracoccaceae</taxon>
        <taxon>Yoonia</taxon>
    </lineage>
</organism>
<dbReference type="GO" id="GO:0016846">
    <property type="term" value="F:carbon-sulfur lyase activity"/>
    <property type="evidence" value="ECO:0007669"/>
    <property type="project" value="InterPro"/>
</dbReference>
<dbReference type="GO" id="GO:0046872">
    <property type="term" value="F:metal ion binding"/>
    <property type="evidence" value="ECO:0007669"/>
    <property type="project" value="UniProtKB-KW"/>
</dbReference>
<gene>
    <name evidence="6" type="ORF">SAMN04488005_1645</name>
</gene>
<evidence type="ECO:0000313" key="7">
    <source>
        <dbReference type="Proteomes" id="UP000199478"/>
    </source>
</evidence>
<evidence type="ECO:0000256" key="1">
    <source>
        <dbReference type="ARBA" id="ARBA00005495"/>
    </source>
</evidence>
<protein>
    <submittedName>
        <fullName evidence="6">Uncharacterized conserved protein</fullName>
    </submittedName>
</protein>
<dbReference type="InterPro" id="IPR006913">
    <property type="entry name" value="CENP-V/GFA"/>
</dbReference>
<proteinExistence type="inferred from homology"/>
<keyword evidence="3" id="KW-0862">Zinc</keyword>
<evidence type="ECO:0000256" key="2">
    <source>
        <dbReference type="ARBA" id="ARBA00022723"/>
    </source>
</evidence>
<dbReference type="OrthoDB" id="9807246at2"/>
<keyword evidence="7" id="KW-1185">Reference proteome</keyword>
<dbReference type="Proteomes" id="UP000199478">
    <property type="component" value="Unassembled WGS sequence"/>
</dbReference>